<protein>
    <submittedName>
        <fullName evidence="1">Uncharacterized protein</fullName>
    </submittedName>
</protein>
<proteinExistence type="predicted"/>
<sequence length="75" mass="8076">MSRSGVGLELTIRSQVGIRGRESEPGLGSGVSFWRNNNPWSGSEVEPRVEVGSDPEVLIKIQVPSQGQKLSLRSG</sequence>
<dbReference type="EMBL" id="JAIVGD010000023">
    <property type="protein sequence ID" value="KAH0743793.1"/>
    <property type="molecule type" value="Genomic_DNA"/>
</dbReference>
<evidence type="ECO:0000313" key="2">
    <source>
        <dbReference type="Proteomes" id="UP000826656"/>
    </source>
</evidence>
<comment type="caution">
    <text evidence="1">The sequence shown here is derived from an EMBL/GenBank/DDBJ whole genome shotgun (WGS) entry which is preliminary data.</text>
</comment>
<organism evidence="1 2">
    <name type="scientific">Solanum tuberosum</name>
    <name type="common">Potato</name>
    <dbReference type="NCBI Taxonomy" id="4113"/>
    <lineage>
        <taxon>Eukaryota</taxon>
        <taxon>Viridiplantae</taxon>
        <taxon>Streptophyta</taxon>
        <taxon>Embryophyta</taxon>
        <taxon>Tracheophyta</taxon>
        <taxon>Spermatophyta</taxon>
        <taxon>Magnoliopsida</taxon>
        <taxon>eudicotyledons</taxon>
        <taxon>Gunneridae</taxon>
        <taxon>Pentapetalae</taxon>
        <taxon>asterids</taxon>
        <taxon>lamiids</taxon>
        <taxon>Solanales</taxon>
        <taxon>Solanaceae</taxon>
        <taxon>Solanoideae</taxon>
        <taxon>Solaneae</taxon>
        <taxon>Solanum</taxon>
    </lineage>
</organism>
<evidence type="ECO:0000313" key="1">
    <source>
        <dbReference type="EMBL" id="KAH0743793.1"/>
    </source>
</evidence>
<dbReference type="Proteomes" id="UP000826656">
    <property type="component" value="Unassembled WGS sequence"/>
</dbReference>
<gene>
    <name evidence="1" type="ORF">KY290_031786</name>
</gene>
<reference evidence="1 2" key="1">
    <citation type="journal article" date="2021" name="bioRxiv">
        <title>Chromosome-scale and haplotype-resolved genome assembly of a tetraploid potato cultivar.</title>
        <authorList>
            <person name="Sun H."/>
            <person name="Jiao W.-B."/>
            <person name="Krause K."/>
            <person name="Campoy J.A."/>
            <person name="Goel M."/>
            <person name="Folz-Donahue K."/>
            <person name="Kukat C."/>
            <person name="Huettel B."/>
            <person name="Schneeberger K."/>
        </authorList>
    </citation>
    <scope>NUCLEOTIDE SEQUENCE [LARGE SCALE GENOMIC DNA]</scope>
    <source>
        <strain evidence="1">SolTubOtavaFocal</strain>
        <tissue evidence="1">Leaves</tissue>
    </source>
</reference>
<name>A0ABQ7UC09_SOLTU</name>
<accession>A0ABQ7UC09</accession>
<keyword evidence="2" id="KW-1185">Reference proteome</keyword>